<keyword evidence="1" id="KW-1133">Transmembrane helix</keyword>
<dbReference type="OrthoDB" id="415016at2759"/>
<keyword evidence="1" id="KW-0472">Membrane</keyword>
<sequence>MSSTERWESDALAFLHLLLDLRSQGSGGQTLLQAVRTLLELPPDVLQNENVQTEPVTLASLITQLRKDFQEACKPTNPPWSRNLQQLFRWIEEHVEVQTCAVQFGHLSWIFAHGTSERDHSKPAEQAESAVSVDDFLGSLSRTDESGLAGVTLDHDPRFSKLHMNQKHMFFVSIPVALYVRNTPHLYEVTSRMRHLRLSASAGIPEQARSLEMLEVLDTGDGTPYSCLVYFLTAALQALFAVCRQHARNRVVRPSVTSDLFPAVDLRPLQPLSGSAPEGLLPVDLTGSLLFRGLWVPEHIDEEAARLQWSFNSFSRYLCGALHVLNFYASSHARVSSIARSHRHVLLLVMRRFAQMRMPVFQTQDWAFPVQFFNGFNGRVEHEFVLPPFVEYTFEEDLEICSCMPGHEQEHRFAEISKRWQLRRPVMEEVPELRDLLCCTTVPLRNPHVEAQMEFWSKNSTLGEGAVTAMLGAPLWASMRAASTFPPAQKVTVRFIQSMRLAPGMERLFQAQVDPSSRIAMFSLRAFIYFLGMTQLIYGRVRHICKAIKDGDLVSIANVPIPKRMVDNWREPVSCLLATGLIVMFFIEPVLSCLQHYEGDFEGAGRFTDLCPEAKGVREVYSVLSLFIVVLYMALLLDLAALSVKLNAYVLVAINVLPELLLLVSAVTFLAVMFATCVAVSHTSADAFKDMPTAAMRFFQIAARMQDNRGMQEFSTIPLLMVALGLFVVAVVFGAFNIFVAQLTCAHREIYDSMVGYSILRRMQVSIDTMQTLRRSSFKEFVANLVMDEPLEFGEGDIGLPGGVQIMEDASSHPQNRESILRFGGSTEETMQWPKEEALDLSGEDVRMDRLIKKFDKSLLRVAKMLKKRGFSSYTSAVTNRIGASKLPTQSTA</sequence>
<protein>
    <recommendedName>
        <fullName evidence="4">Polycystin cation channel PKD1/PKD2 domain-containing protein</fullName>
    </recommendedName>
</protein>
<reference evidence="2" key="1">
    <citation type="submission" date="2021-02" db="EMBL/GenBank/DDBJ databases">
        <authorList>
            <person name="Dougan E. K."/>
            <person name="Rhodes N."/>
            <person name="Thang M."/>
            <person name="Chan C."/>
        </authorList>
    </citation>
    <scope>NUCLEOTIDE SEQUENCE</scope>
</reference>
<feature type="transmembrane region" description="Helical" evidence="1">
    <location>
        <begin position="717"/>
        <end position="740"/>
    </location>
</feature>
<feature type="transmembrane region" description="Helical" evidence="1">
    <location>
        <begin position="620"/>
        <end position="639"/>
    </location>
</feature>
<evidence type="ECO:0000256" key="1">
    <source>
        <dbReference type="SAM" id="Phobius"/>
    </source>
</evidence>
<dbReference type="EMBL" id="CAJNDS010002201">
    <property type="protein sequence ID" value="CAE7369273.1"/>
    <property type="molecule type" value="Genomic_DNA"/>
</dbReference>
<comment type="caution">
    <text evidence="2">The sequence shown here is derived from an EMBL/GenBank/DDBJ whole genome shotgun (WGS) entry which is preliminary data.</text>
</comment>
<dbReference type="AlphaFoldDB" id="A0A812QFX0"/>
<keyword evidence="3" id="KW-1185">Reference proteome</keyword>
<proteinExistence type="predicted"/>
<evidence type="ECO:0000313" key="2">
    <source>
        <dbReference type="EMBL" id="CAE7369273.1"/>
    </source>
</evidence>
<evidence type="ECO:0008006" key="4">
    <source>
        <dbReference type="Google" id="ProtNLM"/>
    </source>
</evidence>
<accession>A0A812QFX0</accession>
<name>A0A812QFX0_9DINO</name>
<feature type="transmembrane region" description="Helical" evidence="1">
    <location>
        <begin position="519"/>
        <end position="539"/>
    </location>
</feature>
<organism evidence="2 3">
    <name type="scientific">Symbiodinium natans</name>
    <dbReference type="NCBI Taxonomy" id="878477"/>
    <lineage>
        <taxon>Eukaryota</taxon>
        <taxon>Sar</taxon>
        <taxon>Alveolata</taxon>
        <taxon>Dinophyceae</taxon>
        <taxon>Suessiales</taxon>
        <taxon>Symbiodiniaceae</taxon>
        <taxon>Symbiodinium</taxon>
    </lineage>
</organism>
<evidence type="ECO:0000313" key="3">
    <source>
        <dbReference type="Proteomes" id="UP000604046"/>
    </source>
</evidence>
<feature type="transmembrane region" description="Helical" evidence="1">
    <location>
        <begin position="660"/>
        <end position="681"/>
    </location>
</feature>
<keyword evidence="1" id="KW-0812">Transmembrane</keyword>
<feature type="transmembrane region" description="Helical" evidence="1">
    <location>
        <begin position="573"/>
        <end position="591"/>
    </location>
</feature>
<gene>
    <name evidence="2" type="ORF">SNAT2548_LOCUS20117</name>
</gene>
<dbReference type="Proteomes" id="UP000604046">
    <property type="component" value="Unassembled WGS sequence"/>
</dbReference>